<dbReference type="eggNOG" id="COG3628">
    <property type="taxonomic scope" value="Bacteria"/>
</dbReference>
<gene>
    <name evidence="2" type="ORF">NCTC10926_01170</name>
    <name evidence="3" type="ORF">NCTC10926_02054</name>
    <name evidence="4" type="ORF">NCTC10926_03057</name>
</gene>
<proteinExistence type="predicted"/>
<dbReference type="AlphaFoldDB" id="A0A0F5ENK7"/>
<dbReference type="EMBL" id="UFSW01000003">
    <property type="protein sequence ID" value="SUV40997.1"/>
    <property type="molecule type" value="Genomic_DNA"/>
</dbReference>
<dbReference type="OrthoDB" id="9802846at2"/>
<dbReference type="SUPFAM" id="SSF160719">
    <property type="entry name" value="gpW/gp25-like"/>
    <property type="match status" value="1"/>
</dbReference>
<dbReference type="Gene3D" id="3.10.450.40">
    <property type="match status" value="1"/>
</dbReference>
<organism evidence="4 5">
    <name type="scientific">Avibacterium paragallinarum</name>
    <name type="common">Haemophilus gallinarum</name>
    <dbReference type="NCBI Taxonomy" id="728"/>
    <lineage>
        <taxon>Bacteria</taxon>
        <taxon>Pseudomonadati</taxon>
        <taxon>Pseudomonadota</taxon>
        <taxon>Gammaproteobacteria</taxon>
        <taxon>Pasteurellales</taxon>
        <taxon>Pasteurellaceae</taxon>
        <taxon>Avibacterium</taxon>
    </lineage>
</organism>
<evidence type="ECO:0000313" key="3">
    <source>
        <dbReference type="EMBL" id="SUU98617.1"/>
    </source>
</evidence>
<dbReference type="EMBL" id="UFSW01000001">
    <property type="protein sequence ID" value="SUU97772.1"/>
    <property type="molecule type" value="Genomic_DNA"/>
</dbReference>
<dbReference type="Pfam" id="PF04965">
    <property type="entry name" value="GPW_gp25"/>
    <property type="match status" value="1"/>
</dbReference>
<reference evidence="4 5" key="1">
    <citation type="submission" date="2018-06" db="EMBL/GenBank/DDBJ databases">
        <authorList>
            <consortium name="Pathogen Informatics"/>
            <person name="Doyle S."/>
        </authorList>
    </citation>
    <scope>NUCLEOTIDE SEQUENCE [LARGE SCALE GENOMIC DNA]</scope>
    <source>
        <strain evidence="4 5">NCTC10926</strain>
    </source>
</reference>
<feature type="domain" description="IraD/Gp25-like" evidence="1">
    <location>
        <begin position="23"/>
        <end position="90"/>
    </location>
</feature>
<dbReference type="RefSeq" id="WP_046099106.1">
    <property type="nucleotide sequence ID" value="NZ_LAEN01000145.1"/>
</dbReference>
<sequence length="119" mass="13969">MNTQLTTHWQLAPELDNTQPLQGIEDIHQCISNILNTIKGSDILRPHFGSDHFNYLDQPEDIAVPHIVREISYALVQWEPRIRVERVNITGEAPHFECLIEWHLKDEIYREIYQTAVKL</sequence>
<dbReference type="Proteomes" id="UP000254620">
    <property type="component" value="Unassembled WGS sequence"/>
</dbReference>
<dbReference type="EMBL" id="UFSW01000001">
    <property type="protein sequence ID" value="SUU98617.1"/>
    <property type="molecule type" value="Genomic_DNA"/>
</dbReference>
<name>A0A0F5ENK7_AVIPA</name>
<evidence type="ECO:0000313" key="4">
    <source>
        <dbReference type="EMBL" id="SUV40997.1"/>
    </source>
</evidence>
<evidence type="ECO:0000313" key="2">
    <source>
        <dbReference type="EMBL" id="SUU97772.1"/>
    </source>
</evidence>
<evidence type="ECO:0000259" key="1">
    <source>
        <dbReference type="Pfam" id="PF04965"/>
    </source>
</evidence>
<evidence type="ECO:0000313" key="5">
    <source>
        <dbReference type="Proteomes" id="UP000254620"/>
    </source>
</evidence>
<accession>A0A0F5ENK7</accession>
<dbReference type="InterPro" id="IPR007048">
    <property type="entry name" value="IraD/Gp25-like"/>
</dbReference>
<protein>
    <submittedName>
        <fullName evidence="4">Type VI secretion system lysozyme-like protein</fullName>
    </submittedName>
</protein>